<keyword evidence="5 6" id="KW-0472">Membrane</keyword>
<dbReference type="InterPro" id="IPR045225">
    <property type="entry name" value="Uracil/uridine/allantoin_perm"/>
</dbReference>
<dbReference type="GO" id="GO:0015205">
    <property type="term" value="F:nucleobase transmembrane transporter activity"/>
    <property type="evidence" value="ECO:0007669"/>
    <property type="project" value="TreeGrafter"/>
</dbReference>
<dbReference type="PANTHER" id="PTHR30618">
    <property type="entry name" value="NCS1 FAMILY PURINE/PYRIMIDINE TRANSPORTER"/>
    <property type="match status" value="1"/>
</dbReference>
<evidence type="ECO:0000313" key="9">
    <source>
        <dbReference type="Proteomes" id="UP000234951"/>
    </source>
</evidence>
<dbReference type="EMBL" id="PGVD01000091">
    <property type="protein sequence ID" value="PLR88868.1"/>
    <property type="molecule type" value="Genomic_DNA"/>
</dbReference>
<dbReference type="PANTHER" id="PTHR30618:SF0">
    <property type="entry name" value="PURINE-URACIL PERMEASE NCS1"/>
    <property type="match status" value="1"/>
</dbReference>
<feature type="transmembrane region" description="Helical" evidence="6">
    <location>
        <begin position="400"/>
        <end position="424"/>
    </location>
</feature>
<dbReference type="AlphaFoldDB" id="A0A2N5GHS9"/>
<reference evidence="7 9" key="1">
    <citation type="submission" date="2017-11" db="EMBL/GenBank/DDBJ databases">
        <title>Comparitive Functional Genomics of Dry Heat Resistant strains isolated from the Viking Spacecraft.</title>
        <authorList>
            <person name="Seuylemezian A."/>
            <person name="Cooper K."/>
            <person name="Vaishampayan P."/>
        </authorList>
    </citation>
    <scope>NUCLEOTIDE SEQUENCE [LARGE SCALE GENOMIC DNA]</scope>
    <source>
        <strain evidence="7 9">M4.6</strain>
    </source>
</reference>
<evidence type="ECO:0000256" key="3">
    <source>
        <dbReference type="ARBA" id="ARBA00022692"/>
    </source>
</evidence>
<keyword evidence="10" id="KW-1185">Reference proteome</keyword>
<name>A0A2N5GHS9_9BACI</name>
<keyword evidence="3 6" id="KW-0812">Transmembrane</keyword>
<comment type="subcellular location">
    <subcellularLocation>
        <location evidence="1">Membrane</location>
        <topology evidence="1">Multi-pass membrane protein</topology>
    </subcellularLocation>
</comment>
<evidence type="ECO:0000313" key="10">
    <source>
        <dbReference type="Proteomes" id="UP000235114"/>
    </source>
</evidence>
<feature type="transmembrane region" description="Helical" evidence="6">
    <location>
        <begin position="221"/>
        <end position="239"/>
    </location>
</feature>
<dbReference type="EMBL" id="PGVA01000053">
    <property type="protein sequence ID" value="PLR80377.1"/>
    <property type="molecule type" value="Genomic_DNA"/>
</dbReference>
<feature type="transmembrane region" description="Helical" evidence="6">
    <location>
        <begin position="300"/>
        <end position="324"/>
    </location>
</feature>
<dbReference type="Proteomes" id="UP000234951">
    <property type="component" value="Unassembled WGS sequence"/>
</dbReference>
<dbReference type="Gene3D" id="1.10.4160.10">
    <property type="entry name" value="Hydantoin permease"/>
    <property type="match status" value="1"/>
</dbReference>
<feature type="transmembrane region" description="Helical" evidence="6">
    <location>
        <begin position="444"/>
        <end position="477"/>
    </location>
</feature>
<evidence type="ECO:0000256" key="4">
    <source>
        <dbReference type="ARBA" id="ARBA00022989"/>
    </source>
</evidence>
<protein>
    <recommendedName>
        <fullName evidence="11">Thiamine permease</fullName>
    </recommendedName>
</protein>
<dbReference type="CDD" id="cd10323">
    <property type="entry name" value="SLC-NCS1sbd"/>
    <property type="match status" value="1"/>
</dbReference>
<reference evidence="8 10" key="2">
    <citation type="submission" date="2017-12" db="EMBL/GenBank/DDBJ databases">
        <title>Comparative Functional Genomics of Dry Heat Resistant strains isolated from the Viking Spacecraft.</title>
        <authorList>
            <person name="Seuylemezian A."/>
            <person name="Cooper K."/>
            <person name="Vaishampayan P."/>
        </authorList>
    </citation>
    <scope>NUCLEOTIDE SEQUENCE [LARGE SCALE GENOMIC DNA]</scope>
    <source>
        <strain evidence="8 10">ATCC 29669</strain>
    </source>
</reference>
<sequence>MLKGRFKKASLPLNYISLMFVKMIQVFSREEESKIGKLGTIFIKIFKIMRRLDMANTTDITKSSKRESLRPVPNEHRLFGLTTYIMLWISSMVVIQIFMIGQSYLPPAGQLNLFQAGVVTGIAALITGLLFVINSKPGIVYGIPFIVQARSSFGFNGARIASLIRVLPAVFWYGIGSWIGASAMDFITQTIWGWGNIWLYFILFQIVQTYIAYFGINSIKWFDAILSVVVLGFLIYITIQLINVGGLKIADSWNTSGTWGMPFYAAITASVGVLITAVINNGDLSRYLENKPGYNWIGHLVGVVPMYVCMLVIGILSAAATGIWDPVQALVSVIPNAGVAVAMMVFIVVAQFTSNLTINIKPPALVLMETFNFTWGASVIIVGFLSIVTFPWLLISSSAFNTFIAFYSAFLGPLLGILLADFYFVHKQKLEVEALYENTIKYNWLGLGSLVIGGVFGVIFLPISWMVGLPISLVLYWAGYKFLPYYKAQKAIKGVDVPY</sequence>
<evidence type="ECO:0000256" key="1">
    <source>
        <dbReference type="ARBA" id="ARBA00004141"/>
    </source>
</evidence>
<evidence type="ECO:0000313" key="7">
    <source>
        <dbReference type="EMBL" id="PLR80377.1"/>
    </source>
</evidence>
<evidence type="ECO:0000313" key="8">
    <source>
        <dbReference type="EMBL" id="PLR88868.1"/>
    </source>
</evidence>
<evidence type="ECO:0008006" key="11">
    <source>
        <dbReference type="Google" id="ProtNLM"/>
    </source>
</evidence>
<keyword evidence="4 6" id="KW-1133">Transmembrane helix</keyword>
<dbReference type="GO" id="GO:0005886">
    <property type="term" value="C:plasma membrane"/>
    <property type="evidence" value="ECO:0007669"/>
    <property type="project" value="TreeGrafter"/>
</dbReference>
<evidence type="ECO:0000256" key="5">
    <source>
        <dbReference type="ARBA" id="ARBA00023136"/>
    </source>
</evidence>
<feature type="transmembrane region" description="Helical" evidence="6">
    <location>
        <begin position="259"/>
        <end position="279"/>
    </location>
</feature>
<feature type="transmembrane region" description="Helical" evidence="6">
    <location>
        <begin position="113"/>
        <end position="133"/>
    </location>
</feature>
<feature type="transmembrane region" description="Helical" evidence="6">
    <location>
        <begin position="78"/>
        <end position="101"/>
    </location>
</feature>
<dbReference type="Proteomes" id="UP000235114">
    <property type="component" value="Unassembled WGS sequence"/>
</dbReference>
<evidence type="ECO:0000256" key="6">
    <source>
        <dbReference type="SAM" id="Phobius"/>
    </source>
</evidence>
<dbReference type="Pfam" id="PF02133">
    <property type="entry name" value="Transp_cyt_pur"/>
    <property type="match status" value="1"/>
</dbReference>
<feature type="transmembrane region" description="Helical" evidence="6">
    <location>
        <begin position="330"/>
        <end position="352"/>
    </location>
</feature>
<comment type="caution">
    <text evidence="7">The sequence shown here is derived from an EMBL/GenBank/DDBJ whole genome shotgun (WGS) entry which is preliminary data.</text>
</comment>
<proteinExistence type="inferred from homology"/>
<dbReference type="InterPro" id="IPR001248">
    <property type="entry name" value="Pur-cyt_permease"/>
</dbReference>
<feature type="transmembrane region" description="Helical" evidence="6">
    <location>
        <begin position="373"/>
        <end position="394"/>
    </location>
</feature>
<gene>
    <name evidence="7" type="ORF">CU635_18285</name>
    <name evidence="8" type="ORF">CVD25_22085</name>
</gene>
<comment type="similarity">
    <text evidence="2">Belongs to the purine-cytosine permease (2.A.39) family.</text>
</comment>
<organism evidence="7 9">
    <name type="scientific">Bacillus canaveralius</name>
    <dbReference type="NCBI Taxonomy" id="1403243"/>
    <lineage>
        <taxon>Bacteria</taxon>
        <taxon>Bacillati</taxon>
        <taxon>Bacillota</taxon>
        <taxon>Bacilli</taxon>
        <taxon>Bacillales</taxon>
        <taxon>Bacillaceae</taxon>
        <taxon>Bacillus</taxon>
    </lineage>
</organism>
<dbReference type="OrthoDB" id="9780088at2"/>
<feature type="transmembrane region" description="Helical" evidence="6">
    <location>
        <begin position="197"/>
        <end position="214"/>
    </location>
</feature>
<accession>A0A2N5GHS9</accession>
<evidence type="ECO:0000256" key="2">
    <source>
        <dbReference type="ARBA" id="ARBA00008974"/>
    </source>
</evidence>